<reference evidence="3 4" key="1">
    <citation type="journal article" date="2014" name="Genome Announc.">
        <title>Draft genome sequence of Sclerotinia borealis, a psychrophilic plant pathogenic fungus.</title>
        <authorList>
            <person name="Mardanov A.V."/>
            <person name="Beletsky A.V."/>
            <person name="Kadnikov V.V."/>
            <person name="Ignatov A.N."/>
            <person name="Ravin N.V."/>
        </authorList>
    </citation>
    <scope>NUCLEOTIDE SEQUENCE [LARGE SCALE GENOMIC DNA]</scope>
    <source>
        <strain evidence="4">F-4157</strain>
    </source>
</reference>
<evidence type="ECO:0000313" key="4">
    <source>
        <dbReference type="Proteomes" id="UP000019487"/>
    </source>
</evidence>
<dbReference type="OrthoDB" id="3562013at2759"/>
<dbReference type="PANTHER" id="PTHR35910">
    <property type="entry name" value="2EXR DOMAIN-CONTAINING PROTEIN"/>
    <property type="match status" value="1"/>
</dbReference>
<dbReference type="Pfam" id="PF20150">
    <property type="entry name" value="2EXR"/>
    <property type="match status" value="1"/>
</dbReference>
<protein>
    <recommendedName>
        <fullName evidence="2">2EXR domain-containing protein</fullName>
    </recommendedName>
</protein>
<evidence type="ECO:0000313" key="3">
    <source>
        <dbReference type="EMBL" id="ESZ92097.1"/>
    </source>
</evidence>
<dbReference type="Proteomes" id="UP000019487">
    <property type="component" value="Unassembled WGS sequence"/>
</dbReference>
<dbReference type="PANTHER" id="PTHR35910:SF6">
    <property type="entry name" value="2EXR DOMAIN-CONTAINING PROTEIN"/>
    <property type="match status" value="1"/>
</dbReference>
<dbReference type="InterPro" id="IPR045518">
    <property type="entry name" value="2EXR"/>
</dbReference>
<comment type="caution">
    <text evidence="3">The sequence shown here is derived from an EMBL/GenBank/DDBJ whole genome shotgun (WGS) entry which is preliminary data.</text>
</comment>
<accession>W9C5R1</accession>
<sequence length="524" mass="60459">MDYKATALSSKRPERPKKRSLTIEGMPPELRQAIWQLTLNNNRIVTIQGPIDRSDDLWTPTTAQDFSASFEKIEAPAVSFESRAIAKKEYTIRFENDMKNSVYFNGERDILKFTDTTFMEIVYHQSGDIWKNEDTHIAGVQRIVIDMRDARDMLTMTGRSIALILLLRATQKFYTLRQIFLQPTFPVDSAREEEWRVFFADLMRNREREYGRFVDGHYWQIPEIVLVSLEDDPDLLKAVQRSSSDPSTSPESDGNGIFARVPRELEDQIWSLVPTGTGPRLIEITADLTMPPCRDQDGRFEFGEKQFEIKIINHGKSLARRDSNSFPPPSPSQDLNSKAFNLSHNRFRFDYKIKNPQIVNIAQDIFFFDGLDRLDDYVEATRGITESVTLSSQPRCYPTIQNAVVRVCLNMGGPESESYASWLKNLRSQPDFHKSILTTILPELLQPISRVKGLKSIYLLVNEEEIPGDGPIERIDGRLMELLVRDDKLRRCYEDDFQLPEVLCLTMEEFTREFGRVSRRLCAA</sequence>
<feature type="domain" description="2EXR" evidence="2">
    <location>
        <begin position="26"/>
        <end position="111"/>
    </location>
</feature>
<evidence type="ECO:0000259" key="2">
    <source>
        <dbReference type="Pfam" id="PF20150"/>
    </source>
</evidence>
<dbReference type="EMBL" id="AYSA01000425">
    <property type="protein sequence ID" value="ESZ92097.1"/>
    <property type="molecule type" value="Genomic_DNA"/>
</dbReference>
<name>W9C5R1_SCLBF</name>
<organism evidence="3 4">
    <name type="scientific">Sclerotinia borealis (strain F-4128)</name>
    <dbReference type="NCBI Taxonomy" id="1432307"/>
    <lineage>
        <taxon>Eukaryota</taxon>
        <taxon>Fungi</taxon>
        <taxon>Dikarya</taxon>
        <taxon>Ascomycota</taxon>
        <taxon>Pezizomycotina</taxon>
        <taxon>Leotiomycetes</taxon>
        <taxon>Helotiales</taxon>
        <taxon>Sclerotiniaceae</taxon>
        <taxon>Sclerotinia</taxon>
    </lineage>
</organism>
<feature type="region of interest" description="Disordered" evidence="1">
    <location>
        <begin position="1"/>
        <end position="20"/>
    </location>
</feature>
<gene>
    <name evidence="3" type="ORF">SBOR_7512</name>
</gene>
<dbReference type="HOGENOM" id="CLU_519870_0_0_1"/>
<keyword evidence="4" id="KW-1185">Reference proteome</keyword>
<evidence type="ECO:0000256" key="1">
    <source>
        <dbReference type="SAM" id="MobiDB-lite"/>
    </source>
</evidence>
<dbReference type="AlphaFoldDB" id="W9C5R1"/>
<proteinExistence type="predicted"/>